<evidence type="ECO:0000313" key="2">
    <source>
        <dbReference type="EMBL" id="KAJ9156508.1"/>
    </source>
</evidence>
<evidence type="ECO:0000256" key="1">
    <source>
        <dbReference type="SAM" id="MobiDB-lite"/>
    </source>
</evidence>
<evidence type="ECO:0000313" key="3">
    <source>
        <dbReference type="Proteomes" id="UP001174694"/>
    </source>
</evidence>
<dbReference type="EMBL" id="JANBVO010000002">
    <property type="protein sequence ID" value="KAJ9156508.1"/>
    <property type="molecule type" value="Genomic_DNA"/>
</dbReference>
<name>A0AA38RTJ8_9PEZI</name>
<feature type="region of interest" description="Disordered" evidence="1">
    <location>
        <begin position="1"/>
        <end position="80"/>
    </location>
</feature>
<dbReference type="Proteomes" id="UP001174694">
    <property type="component" value="Unassembled WGS sequence"/>
</dbReference>
<comment type="caution">
    <text evidence="2">The sequence shown here is derived from an EMBL/GenBank/DDBJ whole genome shotgun (WGS) entry which is preliminary data.</text>
</comment>
<sequence>MTRVTGPIAKLTRSLSTTAAAPRPSSNLITNASKTAAARVRKELESAADGRSSNDASESSRRMTTTTSHRPLPNPNRMNIPLMQTFHTSPRTAARLDTSAVDFAVLPSLDAASPEPQPALRVPLLPDNYSPDRTGFAPEVQDGPLPAPQISVVAASPDVVLPASALTEVEGMGVDGVELSFAHAPEPAKGQGPEGGMLRDLWKGLVEDVFGGESKAKHAL</sequence>
<gene>
    <name evidence="2" type="ORF">NKR23_g852</name>
</gene>
<feature type="compositionally biased region" description="Polar residues" evidence="1">
    <location>
        <begin position="13"/>
        <end position="34"/>
    </location>
</feature>
<accession>A0AA38RTJ8</accession>
<proteinExistence type="predicted"/>
<reference evidence="2" key="1">
    <citation type="submission" date="2022-07" db="EMBL/GenBank/DDBJ databases">
        <title>Fungi with potential for degradation of polypropylene.</title>
        <authorList>
            <person name="Gostincar C."/>
        </authorList>
    </citation>
    <scope>NUCLEOTIDE SEQUENCE</scope>
    <source>
        <strain evidence="2">EXF-13308</strain>
    </source>
</reference>
<keyword evidence="3" id="KW-1185">Reference proteome</keyword>
<organism evidence="2 3">
    <name type="scientific">Pleurostoma richardsiae</name>
    <dbReference type="NCBI Taxonomy" id="41990"/>
    <lineage>
        <taxon>Eukaryota</taxon>
        <taxon>Fungi</taxon>
        <taxon>Dikarya</taxon>
        <taxon>Ascomycota</taxon>
        <taxon>Pezizomycotina</taxon>
        <taxon>Sordariomycetes</taxon>
        <taxon>Sordariomycetidae</taxon>
        <taxon>Calosphaeriales</taxon>
        <taxon>Pleurostomataceae</taxon>
        <taxon>Pleurostoma</taxon>
    </lineage>
</organism>
<dbReference type="AlphaFoldDB" id="A0AA38RTJ8"/>
<protein>
    <submittedName>
        <fullName evidence="2">Uncharacterized protein</fullName>
    </submittedName>
</protein>